<feature type="domain" description="Methyltransferase" evidence="1">
    <location>
        <begin position="175"/>
        <end position="290"/>
    </location>
</feature>
<dbReference type="RefSeq" id="WP_118927705.1">
    <property type="nucleotide sequence ID" value="NZ_QXGH01000030.1"/>
</dbReference>
<dbReference type="InterPro" id="IPR025714">
    <property type="entry name" value="Methyltranfer_dom"/>
</dbReference>
<dbReference type="GO" id="GO:0032259">
    <property type="term" value="P:methylation"/>
    <property type="evidence" value="ECO:0007669"/>
    <property type="project" value="UniProtKB-KW"/>
</dbReference>
<dbReference type="InterPro" id="IPR029063">
    <property type="entry name" value="SAM-dependent_MTases_sf"/>
</dbReference>
<dbReference type="EMBL" id="QXGH01000030">
    <property type="protein sequence ID" value="RHW24694.1"/>
    <property type="molecule type" value="Genomic_DNA"/>
</dbReference>
<dbReference type="Pfam" id="PF13847">
    <property type="entry name" value="Methyltransf_31"/>
    <property type="match status" value="1"/>
</dbReference>
<comment type="caution">
    <text evidence="3">The sequence shown here is derived from an EMBL/GenBank/DDBJ whole genome shotgun (WGS) entry which is preliminary data.</text>
</comment>
<evidence type="ECO:0000259" key="2">
    <source>
        <dbReference type="Pfam" id="PF21320"/>
    </source>
</evidence>
<dbReference type="InterPro" id="IPR053173">
    <property type="entry name" value="SAM-binding_MTase"/>
</dbReference>
<reference evidence="3 4" key="1">
    <citation type="submission" date="2018-09" db="EMBL/GenBank/DDBJ databases">
        <title>Genome sequencing of Nocardioides immobilis CCTCC AB 2017083 for comparison to Nocardioides silvaticus.</title>
        <authorList>
            <person name="Li C."/>
            <person name="Wang G."/>
        </authorList>
    </citation>
    <scope>NUCLEOTIDE SEQUENCE [LARGE SCALE GENOMIC DNA]</scope>
    <source>
        <strain evidence="3 4">CCTCC AB 2017083</strain>
    </source>
</reference>
<dbReference type="Gene3D" id="3.40.50.150">
    <property type="entry name" value="Vaccinia Virus protein VP39"/>
    <property type="match status" value="1"/>
</dbReference>
<dbReference type="Pfam" id="PF21320">
    <property type="entry name" value="WHD_Rv2258c"/>
    <property type="match status" value="1"/>
</dbReference>
<accession>A0A417XW01</accession>
<dbReference type="PANTHER" id="PTHR45128">
    <property type="entry name" value="METHYLTRANSFERASE TYPE 11"/>
    <property type="match status" value="1"/>
</dbReference>
<protein>
    <submittedName>
        <fullName evidence="3">Class I SAM-dependent methyltransferase</fullName>
    </submittedName>
</protein>
<proteinExistence type="predicted"/>
<gene>
    <name evidence="3" type="ORF">D0Z08_23525</name>
</gene>
<dbReference type="InterPro" id="IPR036390">
    <property type="entry name" value="WH_DNA-bd_sf"/>
</dbReference>
<keyword evidence="3" id="KW-0489">Methyltransferase</keyword>
<feature type="domain" description="S-adenosylmethionine-dependent methyltransferase Rv2258c-like winged HTH" evidence="2">
    <location>
        <begin position="27"/>
        <end position="97"/>
    </location>
</feature>
<dbReference type="AlphaFoldDB" id="A0A417XW01"/>
<name>A0A417XW01_9ACTN</name>
<dbReference type="Proteomes" id="UP000283644">
    <property type="component" value="Unassembled WGS sequence"/>
</dbReference>
<dbReference type="SUPFAM" id="SSF53335">
    <property type="entry name" value="S-adenosyl-L-methionine-dependent methyltransferases"/>
    <property type="match status" value="1"/>
</dbReference>
<dbReference type="GO" id="GO:0008168">
    <property type="term" value="F:methyltransferase activity"/>
    <property type="evidence" value="ECO:0007669"/>
    <property type="project" value="UniProtKB-KW"/>
</dbReference>
<evidence type="ECO:0000313" key="3">
    <source>
        <dbReference type="EMBL" id="RHW24694.1"/>
    </source>
</evidence>
<dbReference type="SUPFAM" id="SSF46785">
    <property type="entry name" value="Winged helix' DNA-binding domain"/>
    <property type="match status" value="1"/>
</dbReference>
<evidence type="ECO:0000259" key="1">
    <source>
        <dbReference type="Pfam" id="PF13847"/>
    </source>
</evidence>
<sequence>MTTTDFDDARAEEFVGKALTDTSGFSTTILAGIGDRLGLWRVLADHGPLTSGELAERADIVERYAREWLGGMATAGYLEYAPEAGRWTLPLEHVPVLADEGGPVFFGGTFQMLRGMASVHDELLEVFRTGGGVKQEAYHPDMWDGMERFTAGWFENHLIPEWMPALPDVDTALRAGASVADVGCGRGRGLIKLARAYPESTFVGIDAFQGTIDAARANVEAAGLSDRVTIVHADAATEIPGEYDVIFTFDVVHDAVDPAGLLRQIRAALRPGGAYVCLDINASHRLEENVGPLGALFHGCSVMYCMTTSLAGGGEGLGTVGFNEDVARRMCAEAGFSSVRRVPMENPFNILYEIRP</sequence>
<dbReference type="PANTHER" id="PTHR45128:SF2">
    <property type="entry name" value="METHYLTRANSFERASE DOMAIN-CONTAINING PROTEIN"/>
    <property type="match status" value="1"/>
</dbReference>
<dbReference type="InterPro" id="IPR048711">
    <property type="entry name" value="WHD_Rv2258c"/>
</dbReference>
<dbReference type="OrthoDB" id="9801363at2"/>
<dbReference type="CDD" id="cd02440">
    <property type="entry name" value="AdoMet_MTases"/>
    <property type="match status" value="1"/>
</dbReference>
<keyword evidence="3" id="KW-0808">Transferase</keyword>
<organism evidence="3 4">
    <name type="scientific">Nocardioides immobilis</name>
    <dbReference type="NCBI Taxonomy" id="2049295"/>
    <lineage>
        <taxon>Bacteria</taxon>
        <taxon>Bacillati</taxon>
        <taxon>Actinomycetota</taxon>
        <taxon>Actinomycetes</taxon>
        <taxon>Propionibacteriales</taxon>
        <taxon>Nocardioidaceae</taxon>
        <taxon>Nocardioides</taxon>
    </lineage>
</organism>
<evidence type="ECO:0000313" key="4">
    <source>
        <dbReference type="Proteomes" id="UP000283644"/>
    </source>
</evidence>
<keyword evidence="4" id="KW-1185">Reference proteome</keyword>